<dbReference type="EMBL" id="KV423977">
    <property type="protein sequence ID" value="KZT56467.1"/>
    <property type="molecule type" value="Genomic_DNA"/>
</dbReference>
<dbReference type="AlphaFoldDB" id="A0A165FAE9"/>
<reference evidence="2 3" key="1">
    <citation type="journal article" date="2016" name="Mol. Biol. Evol.">
        <title>Comparative Genomics of Early-Diverging Mushroom-Forming Fungi Provides Insights into the Origins of Lignocellulose Decay Capabilities.</title>
        <authorList>
            <person name="Nagy L.G."/>
            <person name="Riley R."/>
            <person name="Tritt A."/>
            <person name="Adam C."/>
            <person name="Daum C."/>
            <person name="Floudas D."/>
            <person name="Sun H."/>
            <person name="Yadav J.S."/>
            <person name="Pangilinan J."/>
            <person name="Larsson K.H."/>
            <person name="Matsuura K."/>
            <person name="Barry K."/>
            <person name="Labutti K."/>
            <person name="Kuo R."/>
            <person name="Ohm R.A."/>
            <person name="Bhattacharya S.S."/>
            <person name="Shirouzu T."/>
            <person name="Yoshinaga Y."/>
            <person name="Martin F.M."/>
            <person name="Grigoriev I.V."/>
            <person name="Hibbett D.S."/>
        </authorList>
    </citation>
    <scope>NUCLEOTIDE SEQUENCE [LARGE SCALE GENOMIC DNA]</scope>
    <source>
        <strain evidence="2 3">HHB12733</strain>
    </source>
</reference>
<organism evidence="2 3">
    <name type="scientific">Calocera cornea HHB12733</name>
    <dbReference type="NCBI Taxonomy" id="1353952"/>
    <lineage>
        <taxon>Eukaryota</taxon>
        <taxon>Fungi</taxon>
        <taxon>Dikarya</taxon>
        <taxon>Basidiomycota</taxon>
        <taxon>Agaricomycotina</taxon>
        <taxon>Dacrymycetes</taxon>
        <taxon>Dacrymycetales</taxon>
        <taxon>Dacrymycetaceae</taxon>
        <taxon>Calocera</taxon>
    </lineage>
</organism>
<feature type="compositionally biased region" description="Polar residues" evidence="1">
    <location>
        <begin position="267"/>
        <end position="285"/>
    </location>
</feature>
<evidence type="ECO:0000256" key="1">
    <source>
        <dbReference type="SAM" id="MobiDB-lite"/>
    </source>
</evidence>
<feature type="compositionally biased region" description="Polar residues" evidence="1">
    <location>
        <begin position="300"/>
        <end position="316"/>
    </location>
</feature>
<evidence type="ECO:0000313" key="2">
    <source>
        <dbReference type="EMBL" id="KZT56467.1"/>
    </source>
</evidence>
<feature type="compositionally biased region" description="Low complexity" evidence="1">
    <location>
        <begin position="196"/>
        <end position="205"/>
    </location>
</feature>
<protein>
    <submittedName>
        <fullName evidence="2">Uncharacterized protein</fullName>
    </submittedName>
</protein>
<proteinExistence type="predicted"/>
<feature type="compositionally biased region" description="Low complexity" evidence="1">
    <location>
        <begin position="155"/>
        <end position="182"/>
    </location>
</feature>
<feature type="region of interest" description="Disordered" evidence="1">
    <location>
        <begin position="227"/>
        <end position="317"/>
    </location>
</feature>
<dbReference type="Proteomes" id="UP000076842">
    <property type="component" value="Unassembled WGS sequence"/>
</dbReference>
<evidence type="ECO:0000313" key="3">
    <source>
        <dbReference type="Proteomes" id="UP000076842"/>
    </source>
</evidence>
<gene>
    <name evidence="2" type="ORF">CALCODRAFT_316091</name>
</gene>
<accession>A0A165FAE9</accession>
<dbReference type="InParanoid" id="A0A165FAE9"/>
<name>A0A165FAE9_9BASI</name>
<keyword evidence="3" id="KW-1185">Reference proteome</keyword>
<feature type="region of interest" description="Disordered" evidence="1">
    <location>
        <begin position="100"/>
        <end position="205"/>
    </location>
</feature>
<sequence length="344" mass="36036">MYAALGQYSVSTVQCVQYSVTVSTPSPPHTSNSNSNVCTVRAPPPPTPPPTHTLNVVLPKCAHPAQVTSACLHSVRRKAGRRAWLCTCERRRTSSSVWACGRGARSTPRSDRERSGLGLGGREGMGCVQRKGSMSLSRAGQARAAATRERRVRRALGAASAVASHSPSSLSIGSAPSSGSVSQLRTRERRSGQARSSPASSASPSICAAEKVIMISSWRRCGEPVSGCRAAASRSGGSGGGSSGSAVTAVEVRRKERSSAPPGRSAAQRQRVMSPSRPTSTSESICRSRHSYARPAPIVSRSTRTACSTEHTSPSVRSAGKLSLSAGTMVRSGAWYACPSVRFR</sequence>